<evidence type="ECO:0000313" key="1">
    <source>
        <dbReference type="EMBL" id="EJX01983.1"/>
    </source>
</evidence>
<name>J9GJ05_9ZZZZ</name>
<dbReference type="AlphaFoldDB" id="J9GJ05"/>
<reference evidence="1" key="1">
    <citation type="journal article" date="2012" name="PLoS ONE">
        <title>Gene sets for utilization of primary and secondary nutrition supplies in the distal gut of endangered iberian lynx.</title>
        <authorList>
            <person name="Alcaide M."/>
            <person name="Messina E."/>
            <person name="Richter M."/>
            <person name="Bargiela R."/>
            <person name="Peplies J."/>
            <person name="Huws S.A."/>
            <person name="Newbold C.J."/>
            <person name="Golyshin P.N."/>
            <person name="Simon M.A."/>
            <person name="Lopez G."/>
            <person name="Yakimov M.M."/>
            <person name="Ferrer M."/>
        </authorList>
    </citation>
    <scope>NUCLEOTIDE SEQUENCE</scope>
</reference>
<proteinExistence type="predicted"/>
<gene>
    <name evidence="1" type="ORF">EVA_09912</name>
</gene>
<sequence>MSSVAQIHNKLTHLAHIEQLPCFDSSLAGSHMQQLLTQVTG</sequence>
<accession>J9GJ05</accession>
<organism evidence="1">
    <name type="scientific">gut metagenome</name>
    <dbReference type="NCBI Taxonomy" id="749906"/>
    <lineage>
        <taxon>unclassified sequences</taxon>
        <taxon>metagenomes</taxon>
        <taxon>organismal metagenomes</taxon>
    </lineage>
</organism>
<dbReference type="EMBL" id="AMCI01002736">
    <property type="protein sequence ID" value="EJX01983.1"/>
    <property type="molecule type" value="Genomic_DNA"/>
</dbReference>
<comment type="caution">
    <text evidence="1">The sequence shown here is derived from an EMBL/GenBank/DDBJ whole genome shotgun (WGS) entry which is preliminary data.</text>
</comment>
<protein>
    <submittedName>
        <fullName evidence="1">Uncharacterized protein</fullName>
    </submittedName>
</protein>